<name>A0ABP7SKK5_9PSEU</name>
<sequence>MSLTPELAEIVGRIVVDDKALTASVAGRELTADSRAELRSRLRHVIYEVFHQGREEGDDEQLSLRDPVLEKDFAEAIPFRETTETGFVLERREDSALVRLNGVAVSVPLSALRGTGELGLPPGRPALSPGFFLAQGSRGTGVEQQVLRVYVHLSDPVSAVDVWREALAHLETRDIHYYAKILSVAALYPRQDALVVYLPAHARAAAESLADKVSPLPGVGASTSPFTRRLAPGVATAWEPPQPGEGRRLSFGEHRAQAVADGVLEHAAEPGTRVADQVASACARAGFDPLAPWGGH</sequence>
<keyword evidence="2" id="KW-1185">Reference proteome</keyword>
<reference evidence="2" key="1">
    <citation type="journal article" date="2019" name="Int. J. Syst. Evol. Microbiol.">
        <title>The Global Catalogue of Microorganisms (GCM) 10K type strain sequencing project: providing services to taxonomists for standard genome sequencing and annotation.</title>
        <authorList>
            <consortium name="The Broad Institute Genomics Platform"/>
            <consortium name="The Broad Institute Genome Sequencing Center for Infectious Disease"/>
            <person name="Wu L."/>
            <person name="Ma J."/>
        </authorList>
    </citation>
    <scope>NUCLEOTIDE SEQUENCE [LARGE SCALE GENOMIC DNA]</scope>
    <source>
        <strain evidence="2">JCM 17342</strain>
    </source>
</reference>
<dbReference type="Proteomes" id="UP001501747">
    <property type="component" value="Unassembled WGS sequence"/>
</dbReference>
<gene>
    <name evidence="1" type="ORF">GCM10022247_39480</name>
</gene>
<organism evidence="1 2">
    <name type="scientific">Allokutzneria multivorans</name>
    <dbReference type="NCBI Taxonomy" id="1142134"/>
    <lineage>
        <taxon>Bacteria</taxon>
        <taxon>Bacillati</taxon>
        <taxon>Actinomycetota</taxon>
        <taxon>Actinomycetes</taxon>
        <taxon>Pseudonocardiales</taxon>
        <taxon>Pseudonocardiaceae</taxon>
        <taxon>Allokutzneria</taxon>
    </lineage>
</organism>
<proteinExistence type="predicted"/>
<dbReference type="InterPro" id="IPR040871">
    <property type="entry name" value="HopA1"/>
</dbReference>
<accession>A0ABP7SKK5</accession>
<dbReference type="RefSeq" id="WP_344876857.1">
    <property type="nucleotide sequence ID" value="NZ_BAABAL010000016.1"/>
</dbReference>
<dbReference type="EMBL" id="BAABAL010000016">
    <property type="protein sequence ID" value="GAA4012970.1"/>
    <property type="molecule type" value="Genomic_DNA"/>
</dbReference>
<evidence type="ECO:0000313" key="2">
    <source>
        <dbReference type="Proteomes" id="UP001501747"/>
    </source>
</evidence>
<evidence type="ECO:0000313" key="1">
    <source>
        <dbReference type="EMBL" id="GAA4012970.1"/>
    </source>
</evidence>
<protein>
    <submittedName>
        <fullName evidence="1">Uncharacterized protein</fullName>
    </submittedName>
</protein>
<comment type="caution">
    <text evidence="1">The sequence shown here is derived from an EMBL/GenBank/DDBJ whole genome shotgun (WGS) entry which is preliminary data.</text>
</comment>
<dbReference type="Pfam" id="PF17914">
    <property type="entry name" value="HopA1"/>
    <property type="match status" value="1"/>
</dbReference>